<proteinExistence type="predicted"/>
<dbReference type="Proteomes" id="UP000000844">
    <property type="component" value="Chromosome"/>
</dbReference>
<accession>D3Q244</accession>
<dbReference type="AlphaFoldDB" id="D3Q244"/>
<organism evidence="2 3">
    <name type="scientific">Stackebrandtia nassauensis (strain DSM 44728 / CIP 108903 / NRRL B-16338 / NBRC 102104 / LLR-40K-21)</name>
    <dbReference type="NCBI Taxonomy" id="446470"/>
    <lineage>
        <taxon>Bacteria</taxon>
        <taxon>Bacillati</taxon>
        <taxon>Actinomycetota</taxon>
        <taxon>Actinomycetes</taxon>
        <taxon>Glycomycetales</taxon>
        <taxon>Glycomycetaceae</taxon>
        <taxon>Stackebrandtia</taxon>
    </lineage>
</organism>
<keyword evidence="1" id="KW-0812">Transmembrane</keyword>
<keyword evidence="1" id="KW-0472">Membrane</keyword>
<dbReference type="HOGENOM" id="CLU_2902062_0_0_11"/>
<sequence>MNNFAAPEPHQYSITKTRKQTNHTFHLLMTILTCSAWAFFVWFPVILWNKLGPKPKIVTKHQ</sequence>
<keyword evidence="3" id="KW-1185">Reference proteome</keyword>
<dbReference type="EMBL" id="CP001778">
    <property type="protein sequence ID" value="ADD41911.1"/>
    <property type="molecule type" value="Genomic_DNA"/>
</dbReference>
<dbReference type="KEGG" id="sna:Snas_2221"/>
<evidence type="ECO:0000313" key="3">
    <source>
        <dbReference type="Proteomes" id="UP000000844"/>
    </source>
</evidence>
<reference evidence="2 3" key="1">
    <citation type="journal article" date="2009" name="Stand. Genomic Sci.">
        <title>Complete genome sequence of Stackebrandtia nassauensis type strain (LLR-40K-21).</title>
        <authorList>
            <person name="Munk C."/>
            <person name="Lapidus A."/>
            <person name="Copeland A."/>
            <person name="Jando M."/>
            <person name="Mayilraj S."/>
            <person name="Glavina Del Rio T."/>
            <person name="Nolan M."/>
            <person name="Chen F."/>
            <person name="Lucas S."/>
            <person name="Tice H."/>
            <person name="Cheng J.F."/>
            <person name="Han C."/>
            <person name="Detter J.C."/>
            <person name="Bruce D."/>
            <person name="Goodwin L."/>
            <person name="Chain P."/>
            <person name="Pitluck S."/>
            <person name="Goker M."/>
            <person name="Ovchinikova G."/>
            <person name="Pati A."/>
            <person name="Ivanova N."/>
            <person name="Mavromatis K."/>
            <person name="Chen A."/>
            <person name="Palaniappan K."/>
            <person name="Land M."/>
            <person name="Hauser L."/>
            <person name="Chang Y.J."/>
            <person name="Jeffries C.D."/>
            <person name="Bristow J."/>
            <person name="Eisen J.A."/>
            <person name="Markowitz V."/>
            <person name="Hugenholtz P."/>
            <person name="Kyrpides N.C."/>
            <person name="Klenk H.P."/>
        </authorList>
    </citation>
    <scope>NUCLEOTIDE SEQUENCE [LARGE SCALE GENOMIC DNA]</scope>
    <source>
        <strain evidence="3">DSM 44728 / CIP 108903 / NRRL B-16338 / NBRC 102104 / LLR-40K-21</strain>
    </source>
</reference>
<evidence type="ECO:0000256" key="1">
    <source>
        <dbReference type="SAM" id="Phobius"/>
    </source>
</evidence>
<name>D3Q244_STANL</name>
<gene>
    <name evidence="2" type="ordered locus">Snas_2221</name>
</gene>
<evidence type="ECO:0000313" key="2">
    <source>
        <dbReference type="EMBL" id="ADD41911.1"/>
    </source>
</evidence>
<dbReference type="RefSeq" id="WP_013017482.1">
    <property type="nucleotide sequence ID" value="NC_013947.1"/>
</dbReference>
<protein>
    <submittedName>
        <fullName evidence="2">Uncharacterized protein</fullName>
    </submittedName>
</protein>
<keyword evidence="1" id="KW-1133">Transmembrane helix</keyword>
<feature type="transmembrane region" description="Helical" evidence="1">
    <location>
        <begin position="25"/>
        <end position="48"/>
    </location>
</feature>